<keyword evidence="1 2" id="KW-0193">Cuticle</keyword>
<dbReference type="Proteomes" id="UP000292052">
    <property type="component" value="Unassembled WGS sequence"/>
</dbReference>
<dbReference type="PANTHER" id="PTHR10380:SF241">
    <property type="entry name" value="CUTICULAR PROTEIN 47EG-RELATED"/>
    <property type="match status" value="1"/>
</dbReference>
<feature type="non-terminal residue" evidence="4">
    <location>
        <position position="1"/>
    </location>
</feature>
<dbReference type="PROSITE" id="PS00233">
    <property type="entry name" value="CHIT_BIND_RR_1"/>
    <property type="match status" value="1"/>
</dbReference>
<organism evidence="4 5">
    <name type="scientific">Asbolus verrucosus</name>
    <name type="common">Desert ironclad beetle</name>
    <dbReference type="NCBI Taxonomy" id="1661398"/>
    <lineage>
        <taxon>Eukaryota</taxon>
        <taxon>Metazoa</taxon>
        <taxon>Ecdysozoa</taxon>
        <taxon>Arthropoda</taxon>
        <taxon>Hexapoda</taxon>
        <taxon>Insecta</taxon>
        <taxon>Pterygota</taxon>
        <taxon>Neoptera</taxon>
        <taxon>Endopterygota</taxon>
        <taxon>Coleoptera</taxon>
        <taxon>Polyphaga</taxon>
        <taxon>Cucujiformia</taxon>
        <taxon>Tenebrionidae</taxon>
        <taxon>Pimeliinae</taxon>
        <taxon>Asbolus</taxon>
    </lineage>
</organism>
<dbReference type="InterPro" id="IPR000618">
    <property type="entry name" value="Insect_cuticle"/>
</dbReference>
<comment type="caution">
    <text evidence="4">The sequence shown here is derived from an EMBL/GenBank/DDBJ whole genome shotgun (WGS) entry which is preliminary data.</text>
</comment>
<dbReference type="InterPro" id="IPR050468">
    <property type="entry name" value="Cuticle_Struct_Prot"/>
</dbReference>
<keyword evidence="5" id="KW-1185">Reference proteome</keyword>
<dbReference type="PROSITE" id="PS51155">
    <property type="entry name" value="CHIT_BIND_RR_2"/>
    <property type="match status" value="1"/>
</dbReference>
<dbReference type="EMBL" id="QDEB01084934">
    <property type="protein sequence ID" value="RZC33866.1"/>
    <property type="molecule type" value="Genomic_DNA"/>
</dbReference>
<dbReference type="PRINTS" id="PR00947">
    <property type="entry name" value="CUTICLE"/>
</dbReference>
<dbReference type="GO" id="GO:0062129">
    <property type="term" value="C:chitin-based extracellular matrix"/>
    <property type="evidence" value="ECO:0007669"/>
    <property type="project" value="TreeGrafter"/>
</dbReference>
<accession>A0A482VMH6</accession>
<evidence type="ECO:0000256" key="3">
    <source>
        <dbReference type="SAM" id="MobiDB-lite"/>
    </source>
</evidence>
<protein>
    <submittedName>
        <fullName evidence="4">Chitin bind 4 domain containing protein</fullName>
    </submittedName>
</protein>
<dbReference type="InterPro" id="IPR031311">
    <property type="entry name" value="CHIT_BIND_RR_consensus"/>
</dbReference>
<dbReference type="PANTHER" id="PTHR10380">
    <property type="entry name" value="CUTICLE PROTEIN"/>
    <property type="match status" value="1"/>
</dbReference>
<evidence type="ECO:0000313" key="4">
    <source>
        <dbReference type="EMBL" id="RZC33866.1"/>
    </source>
</evidence>
<dbReference type="STRING" id="1661398.A0A482VMH6"/>
<dbReference type="AlphaFoldDB" id="A0A482VMH6"/>
<feature type="region of interest" description="Disordered" evidence="3">
    <location>
        <begin position="78"/>
        <end position="98"/>
    </location>
</feature>
<dbReference type="GO" id="GO:0008010">
    <property type="term" value="F:structural constituent of chitin-based larval cuticle"/>
    <property type="evidence" value="ECO:0007669"/>
    <property type="project" value="TreeGrafter"/>
</dbReference>
<feature type="compositionally biased region" description="Basic and acidic residues" evidence="3">
    <location>
        <begin position="78"/>
        <end position="89"/>
    </location>
</feature>
<sequence length="160" mass="17570">FLLCAFAASVFADVSHVLNRPFSRSPPRVLPVAPNPATRSSGQVVPTILRQSQDLQPDGSYEFSYETDNGIAVEERAEVRSTGRDEVEKSAQGSYSWTSPEGERISIAYLADANGFQPQGSHLPVAPPIPVAIQRALDWIAAHPQPIERDNSVRIGQRRY</sequence>
<dbReference type="OrthoDB" id="6343684at2759"/>
<gene>
    <name evidence="4" type="ORF">BDFB_003547</name>
</gene>
<evidence type="ECO:0000256" key="2">
    <source>
        <dbReference type="PROSITE-ProRule" id="PRU00497"/>
    </source>
</evidence>
<proteinExistence type="predicted"/>
<dbReference type="Pfam" id="PF00379">
    <property type="entry name" value="Chitin_bind_4"/>
    <property type="match status" value="1"/>
</dbReference>
<reference evidence="4 5" key="1">
    <citation type="submission" date="2017-03" db="EMBL/GenBank/DDBJ databases">
        <title>Genome of the blue death feigning beetle - Asbolus verrucosus.</title>
        <authorList>
            <person name="Rider S.D."/>
        </authorList>
    </citation>
    <scope>NUCLEOTIDE SEQUENCE [LARGE SCALE GENOMIC DNA]</scope>
    <source>
        <strain evidence="4">Butters</strain>
        <tissue evidence="4">Head and leg muscle</tissue>
    </source>
</reference>
<evidence type="ECO:0000313" key="5">
    <source>
        <dbReference type="Proteomes" id="UP000292052"/>
    </source>
</evidence>
<name>A0A482VMH6_ASBVE</name>
<evidence type="ECO:0000256" key="1">
    <source>
        <dbReference type="ARBA" id="ARBA00022460"/>
    </source>
</evidence>